<name>A0A343JD21_9CLOT</name>
<evidence type="ECO:0000256" key="1">
    <source>
        <dbReference type="ARBA" id="ARBA00022448"/>
    </source>
</evidence>
<evidence type="ECO:0000256" key="6">
    <source>
        <dbReference type="ARBA" id="ARBA00023014"/>
    </source>
</evidence>
<dbReference type="InterPro" id="IPR051684">
    <property type="entry name" value="Electron_Trans/Redox"/>
</dbReference>
<dbReference type="KEGG" id="cia:BEN51_08040"/>
<dbReference type="Pfam" id="PF12801">
    <property type="entry name" value="Fer4_5"/>
    <property type="match status" value="2"/>
</dbReference>
<reference evidence="9 10" key="1">
    <citation type="submission" date="2016-08" db="EMBL/GenBank/DDBJ databases">
        <title>Complete Genome Sequence Of The Indigo Reducing Clostridium isatidis DSM15098.</title>
        <authorList>
            <person name="Little G.T."/>
            <person name="Minton N.P."/>
        </authorList>
    </citation>
    <scope>NUCLEOTIDE SEQUENCE [LARGE SCALE GENOMIC DNA]</scope>
    <source>
        <strain evidence="9 10">DSM 15098</strain>
    </source>
</reference>
<gene>
    <name evidence="9" type="ORF">BEN51_08040</name>
</gene>
<dbReference type="PROSITE" id="PS51379">
    <property type="entry name" value="4FE4S_FER_2"/>
    <property type="match status" value="1"/>
</dbReference>
<dbReference type="GO" id="GO:0005886">
    <property type="term" value="C:plasma membrane"/>
    <property type="evidence" value="ECO:0007669"/>
    <property type="project" value="TreeGrafter"/>
</dbReference>
<dbReference type="EMBL" id="CP016786">
    <property type="protein sequence ID" value="ASW43429.1"/>
    <property type="molecule type" value="Genomic_DNA"/>
</dbReference>
<evidence type="ECO:0000259" key="8">
    <source>
        <dbReference type="PROSITE" id="PS51379"/>
    </source>
</evidence>
<feature type="domain" description="4Fe-4S ferredoxin-type" evidence="8">
    <location>
        <begin position="187"/>
        <end position="212"/>
    </location>
</feature>
<evidence type="ECO:0000313" key="10">
    <source>
        <dbReference type="Proteomes" id="UP000264883"/>
    </source>
</evidence>
<dbReference type="RefSeq" id="WP_119865563.1">
    <property type="nucleotide sequence ID" value="NZ_CP016786.1"/>
</dbReference>
<dbReference type="InterPro" id="IPR017900">
    <property type="entry name" value="4Fe4S_Fe_S_CS"/>
</dbReference>
<keyword evidence="5" id="KW-0408">Iron</keyword>
<keyword evidence="7" id="KW-0812">Transmembrane</keyword>
<dbReference type="PANTHER" id="PTHR30176:SF3">
    <property type="entry name" value="FERREDOXIN-TYPE PROTEIN NAPH"/>
    <property type="match status" value="1"/>
</dbReference>
<evidence type="ECO:0000313" key="9">
    <source>
        <dbReference type="EMBL" id="ASW43429.1"/>
    </source>
</evidence>
<dbReference type="PROSITE" id="PS00198">
    <property type="entry name" value="4FE4S_FER_1"/>
    <property type="match status" value="1"/>
</dbReference>
<evidence type="ECO:0000256" key="7">
    <source>
        <dbReference type="SAM" id="Phobius"/>
    </source>
</evidence>
<dbReference type="SUPFAM" id="SSF54862">
    <property type="entry name" value="4Fe-4S ferredoxins"/>
    <property type="match status" value="1"/>
</dbReference>
<keyword evidence="3" id="KW-0479">Metal-binding</keyword>
<dbReference type="Pfam" id="PF13187">
    <property type="entry name" value="Fer4_9"/>
    <property type="match status" value="1"/>
</dbReference>
<keyword evidence="4" id="KW-0249">Electron transport</keyword>
<dbReference type="AlphaFoldDB" id="A0A343JD21"/>
<keyword evidence="1" id="KW-0813">Transport</keyword>
<evidence type="ECO:0000256" key="3">
    <source>
        <dbReference type="ARBA" id="ARBA00022723"/>
    </source>
</evidence>
<keyword evidence="10" id="KW-1185">Reference proteome</keyword>
<dbReference type="Gene3D" id="3.30.70.20">
    <property type="match status" value="1"/>
</dbReference>
<protein>
    <submittedName>
        <fullName evidence="9">4Fe-4S binding protein</fullName>
    </submittedName>
</protein>
<dbReference type="PANTHER" id="PTHR30176">
    <property type="entry name" value="FERREDOXIN-TYPE PROTEIN NAPH"/>
    <property type="match status" value="1"/>
</dbReference>
<evidence type="ECO:0000256" key="5">
    <source>
        <dbReference type="ARBA" id="ARBA00023004"/>
    </source>
</evidence>
<organism evidence="9 10">
    <name type="scientific">Clostridium isatidis</name>
    <dbReference type="NCBI Taxonomy" id="182773"/>
    <lineage>
        <taxon>Bacteria</taxon>
        <taxon>Bacillati</taxon>
        <taxon>Bacillota</taxon>
        <taxon>Clostridia</taxon>
        <taxon>Eubacteriales</taxon>
        <taxon>Clostridiaceae</taxon>
        <taxon>Clostridium</taxon>
    </lineage>
</organism>
<feature type="transmembrane region" description="Helical" evidence="7">
    <location>
        <begin position="113"/>
        <end position="132"/>
    </location>
</feature>
<dbReference type="GO" id="GO:0051539">
    <property type="term" value="F:4 iron, 4 sulfur cluster binding"/>
    <property type="evidence" value="ECO:0007669"/>
    <property type="project" value="UniProtKB-KW"/>
</dbReference>
<dbReference type="InterPro" id="IPR017896">
    <property type="entry name" value="4Fe4S_Fe-S-bd"/>
</dbReference>
<dbReference type="Proteomes" id="UP000264883">
    <property type="component" value="Chromosome"/>
</dbReference>
<proteinExistence type="predicted"/>
<evidence type="ECO:0000256" key="2">
    <source>
        <dbReference type="ARBA" id="ARBA00022485"/>
    </source>
</evidence>
<keyword evidence="7" id="KW-0472">Membrane</keyword>
<evidence type="ECO:0000256" key="4">
    <source>
        <dbReference type="ARBA" id="ARBA00022982"/>
    </source>
</evidence>
<keyword evidence="7" id="KW-1133">Transmembrane helix</keyword>
<keyword evidence="2" id="KW-0004">4Fe-4S</keyword>
<dbReference type="OrthoDB" id="9786132at2"/>
<accession>A0A343JD21</accession>
<dbReference type="GO" id="GO:0046872">
    <property type="term" value="F:metal ion binding"/>
    <property type="evidence" value="ECO:0007669"/>
    <property type="project" value="UniProtKB-KW"/>
</dbReference>
<sequence length="212" mass="24028">MGKLLKFWKRYSYVVLFAFIILSLFDLRFALAAIGCMLGPVVLSIFKGRFWCGNICPRGSFYDNLLSKISNNKKAPKFLKSNFFRILVVILMMSIFAVGISKNWGNLYGIGLVFYRMIVITSIIGIVLSFFYNSRTWCNFCPMGTIASFISRIRKGKRLLKVSTSCVSCKICEKQCYFGIAAYEYKGNLLSHPDCIQCGKCLSACPKKSISY</sequence>
<keyword evidence="6" id="KW-0411">Iron-sulfur</keyword>
<feature type="transmembrane region" description="Helical" evidence="7">
    <location>
        <begin position="83"/>
        <end position="101"/>
    </location>
</feature>